<name>A0A3G2KG52_9CAUD</name>
<dbReference type="Proteomes" id="UP000278789">
    <property type="component" value="Segment"/>
</dbReference>
<keyword evidence="2" id="KW-1185">Reference proteome</keyword>
<organism evidence="1 2">
    <name type="scientific">Mycobacterium phage Fowlmouth</name>
    <dbReference type="NCBI Taxonomy" id="2419978"/>
    <lineage>
        <taxon>Viruses</taxon>
        <taxon>Duplodnaviria</taxon>
        <taxon>Heunggongvirae</taxon>
        <taxon>Uroviricota</taxon>
        <taxon>Caudoviricetes</taxon>
        <taxon>Fowlmouthvirus</taxon>
        <taxon>Fowlmouthvirus fowlmouth</taxon>
    </lineage>
</organism>
<proteinExistence type="predicted"/>
<accession>A0A3G2KG52</accession>
<reference evidence="1" key="1">
    <citation type="submission" date="2018-09" db="EMBL/GenBank/DDBJ databases">
        <authorList>
            <person name="Bryant B."/>
            <person name="Burch A."/>
            <person name="Dorissaint R."/>
            <person name="Douthitt C."/>
            <person name="Garofalo J."/>
            <person name="Kuiack J."/>
            <person name="Marcillon S."/>
            <person name="Moreno J."/>
            <person name="Norus J."/>
            <person name="Parks M."/>
            <person name="Peroza J."/>
            <person name="Wilse K."/>
            <person name="Wiersma-Koch H."/>
            <person name="D'Elia T."/>
            <person name="Garlena R.A."/>
            <person name="Russell D.A."/>
            <person name="Pope W.H."/>
            <person name="Jacobs-Sera D."/>
            <person name="Hatfull G.F."/>
        </authorList>
    </citation>
    <scope>NUCLEOTIDE SEQUENCE [LARGE SCALE GENOMIC DNA]</scope>
</reference>
<gene>
    <name evidence="1" type="primary">14</name>
    <name evidence="1" type="ORF">SEA_FOWLMOUTH_14</name>
</gene>
<dbReference type="EMBL" id="MH834613">
    <property type="protein sequence ID" value="AYN57964.1"/>
    <property type="molecule type" value="Genomic_DNA"/>
</dbReference>
<protein>
    <submittedName>
        <fullName evidence="1">Uncharacterized protein</fullName>
    </submittedName>
</protein>
<evidence type="ECO:0000313" key="2">
    <source>
        <dbReference type="Proteomes" id="UP000278789"/>
    </source>
</evidence>
<dbReference type="RefSeq" id="YP_009841682.1">
    <property type="nucleotide sequence ID" value="NC_048734.1"/>
</dbReference>
<dbReference type="GeneID" id="55611874"/>
<sequence length="125" mass="14563">MATKVQMTWTGISNVEKEINRFEERVKTDITAVFLRSKPLAEQYMRTNAPWQDQTTNARNGLHAEVESDFDTFWELICAHSVFYGIYLETRFSGRYAILMPTILEFGNQIMNQMTRIMAKRGAQD</sequence>
<dbReference type="KEGG" id="vg:55611874"/>
<evidence type="ECO:0000313" key="1">
    <source>
        <dbReference type="EMBL" id="AYN57964.1"/>
    </source>
</evidence>